<evidence type="ECO:0000313" key="2">
    <source>
        <dbReference type="EMBL" id="CAA9474523.1"/>
    </source>
</evidence>
<dbReference type="EMBL" id="CADCVO010000104">
    <property type="protein sequence ID" value="CAA9474523.1"/>
    <property type="molecule type" value="Genomic_DNA"/>
</dbReference>
<feature type="region of interest" description="Disordered" evidence="1">
    <location>
        <begin position="1"/>
        <end position="50"/>
    </location>
</feature>
<name>A0A6J4RPF8_9ACTN</name>
<protein>
    <submittedName>
        <fullName evidence="2">Uncharacterized protein</fullName>
    </submittedName>
</protein>
<gene>
    <name evidence="2" type="ORF">AVDCRST_MAG13-718</name>
</gene>
<accession>A0A6J4RPF8</accession>
<dbReference type="AlphaFoldDB" id="A0A6J4RPF8"/>
<evidence type="ECO:0000256" key="1">
    <source>
        <dbReference type="SAM" id="MobiDB-lite"/>
    </source>
</evidence>
<sequence>GGLPGARGRPVPARSVAGRPADQAQEPRDRRDARRDLAPHAVRRTTAGPV</sequence>
<organism evidence="2">
    <name type="scientific">uncultured Solirubrobacteraceae bacterium</name>
    <dbReference type="NCBI Taxonomy" id="1162706"/>
    <lineage>
        <taxon>Bacteria</taxon>
        <taxon>Bacillati</taxon>
        <taxon>Actinomycetota</taxon>
        <taxon>Thermoleophilia</taxon>
        <taxon>Solirubrobacterales</taxon>
        <taxon>Solirubrobacteraceae</taxon>
        <taxon>environmental samples</taxon>
    </lineage>
</organism>
<feature type="non-terminal residue" evidence="2">
    <location>
        <position position="50"/>
    </location>
</feature>
<feature type="compositionally biased region" description="Basic and acidic residues" evidence="1">
    <location>
        <begin position="25"/>
        <end position="38"/>
    </location>
</feature>
<feature type="non-terminal residue" evidence="2">
    <location>
        <position position="1"/>
    </location>
</feature>
<reference evidence="2" key="1">
    <citation type="submission" date="2020-02" db="EMBL/GenBank/DDBJ databases">
        <authorList>
            <person name="Meier V. D."/>
        </authorList>
    </citation>
    <scope>NUCLEOTIDE SEQUENCE</scope>
    <source>
        <strain evidence="2">AVDCRST_MAG13</strain>
    </source>
</reference>
<proteinExistence type="predicted"/>